<proteinExistence type="predicted"/>
<accession>C0GKT6</accession>
<evidence type="ECO:0000313" key="1">
    <source>
        <dbReference type="EMBL" id="EEG76055.1"/>
    </source>
</evidence>
<dbReference type="AlphaFoldDB" id="C0GKT6"/>
<dbReference type="Proteomes" id="UP000006443">
    <property type="component" value="Unassembled WGS sequence"/>
</dbReference>
<evidence type="ECO:0000313" key="2">
    <source>
        <dbReference type="Proteomes" id="UP000006443"/>
    </source>
</evidence>
<reference evidence="1 2" key="1">
    <citation type="submission" date="2009-02" db="EMBL/GenBank/DDBJ databases">
        <title>Sequencing of the draft genome and assembly of Dethiobacter alkaliphilus AHT 1.</title>
        <authorList>
            <consortium name="US DOE Joint Genome Institute (JGI-PGF)"/>
            <person name="Lucas S."/>
            <person name="Copeland A."/>
            <person name="Lapidus A."/>
            <person name="Glavina del Rio T."/>
            <person name="Dalin E."/>
            <person name="Tice H."/>
            <person name="Bruce D."/>
            <person name="Goodwin L."/>
            <person name="Pitluck S."/>
            <person name="Larimer F."/>
            <person name="Land M.L."/>
            <person name="Hauser L."/>
            <person name="Muyzer G."/>
        </authorList>
    </citation>
    <scope>NUCLEOTIDE SEQUENCE [LARGE SCALE GENOMIC DNA]</scope>
    <source>
        <strain evidence="1 2">AHT 1</strain>
    </source>
</reference>
<keyword evidence="2" id="KW-1185">Reference proteome</keyword>
<dbReference type="STRING" id="555088.DealDRAFT_3095"/>
<gene>
    <name evidence="1" type="ORF">DealDRAFT_3095</name>
</gene>
<dbReference type="RefSeq" id="WP_008519164.1">
    <property type="nucleotide sequence ID" value="NZ_ACJM01000027.1"/>
</dbReference>
<protein>
    <recommendedName>
        <fullName evidence="3">Plasmid stabilization system</fullName>
    </recommendedName>
</protein>
<name>C0GKT6_DETAL</name>
<dbReference type="EMBL" id="ACJM01000027">
    <property type="protein sequence ID" value="EEG76055.1"/>
    <property type="molecule type" value="Genomic_DNA"/>
</dbReference>
<organism evidence="1 2">
    <name type="scientific">Dethiobacter alkaliphilus AHT 1</name>
    <dbReference type="NCBI Taxonomy" id="555088"/>
    <lineage>
        <taxon>Bacteria</taxon>
        <taxon>Bacillati</taxon>
        <taxon>Bacillota</taxon>
        <taxon>Dethiobacteria</taxon>
        <taxon>Dethiobacterales</taxon>
        <taxon>Dethiobacteraceae</taxon>
        <taxon>Dethiobacter</taxon>
    </lineage>
</organism>
<dbReference type="OrthoDB" id="2877381at2"/>
<sequence>MKVKWRASAVTSLLELDKWRKTLELTPIAKHLKGKVEEYFLKQDLSLYVPGRQVAIKNMPTDLRIVLLSIGKSEPYKVFYRVSGYDIEIILIRHPRQKQL</sequence>
<comment type="caution">
    <text evidence="1">The sequence shown here is derived from an EMBL/GenBank/DDBJ whole genome shotgun (WGS) entry which is preliminary data.</text>
</comment>
<evidence type="ECO:0008006" key="3">
    <source>
        <dbReference type="Google" id="ProtNLM"/>
    </source>
</evidence>